<dbReference type="AlphaFoldDB" id="A0A8C1GW27"/>
<feature type="transmembrane region" description="Helical" evidence="5">
    <location>
        <begin position="319"/>
        <end position="342"/>
    </location>
</feature>
<dbReference type="Pfam" id="PF00520">
    <property type="entry name" value="Ion_trans"/>
    <property type="match status" value="2"/>
</dbReference>
<feature type="transmembrane region" description="Helical" evidence="5">
    <location>
        <begin position="120"/>
        <end position="141"/>
    </location>
</feature>
<dbReference type="InterPro" id="IPR028801">
    <property type="entry name" value="TPC1_animal"/>
</dbReference>
<dbReference type="SUPFAM" id="SSF81324">
    <property type="entry name" value="Voltage-gated potassium channels"/>
    <property type="match status" value="2"/>
</dbReference>
<sequence length="621" mass="72422">MVDFIFFISVSGYVIFPKVQLKNPVILSDFYVFQTCVLFIQFIEAIVVLVRQTSHLRVTRALRPIFLVDCRYCGAVRRNLRQIFQSLPPFIDILLLLLFFMVIFAILGFCLFSANSADPYFSTLENSIVSLFVLLTTANFPDVMMPAYSKNRWSCIFFIVYLSIELYFIMNLLLAVVFDTFNGVEKMKFKSLLLHKRSAIEHAFQLLVSRQRPDGVCLKQFDGLMRFYRPRMTPQDRFLTFKALNHSGATMLSLQDFYKFYEVIGLKWKVSFTHCHMIILPGCMLNSPEPEHMVYMCVAGSSSLLTVGVSWTRVVPWSYIIFLTIYGIEVLLKITGLGPLTYFSSGWNLFDFSVTVFAFLGLIALAFDMEPFYFIVVLRPLQLLRLFKIKQRYRNVLDTMFELFPRMASLGLTLIIFYYSFAIVGMEFFADVVYPNCCNTSTVAQSYRQINVTIGNRTMLEEGYYYLNNFNNILSSFVTLFELTVVNNWYITMEGVTSQTTHWSRLYFMTFYIVTMVVMTIIVAFILDAFVFRMNYSRKNREPLDDPEGSKCLESRSSDDMFNKMIFLGRRSRTKCDLSMKMYEEEIQEWYEEYSRTNLQPDETFHRELDSPEASATNSVN</sequence>
<accession>A0A8C1GW27</accession>
<keyword evidence="3 5" id="KW-1133">Transmembrane helix</keyword>
<evidence type="ECO:0000256" key="1">
    <source>
        <dbReference type="ARBA" id="ARBA00004141"/>
    </source>
</evidence>
<evidence type="ECO:0000256" key="4">
    <source>
        <dbReference type="ARBA" id="ARBA00023136"/>
    </source>
</evidence>
<evidence type="ECO:0000256" key="2">
    <source>
        <dbReference type="ARBA" id="ARBA00022692"/>
    </source>
</evidence>
<reference evidence="7" key="1">
    <citation type="submission" date="2025-08" db="UniProtKB">
        <authorList>
            <consortium name="Ensembl"/>
        </authorList>
    </citation>
    <scope>IDENTIFICATION</scope>
</reference>
<feature type="domain" description="Ion transport" evidence="6">
    <location>
        <begin position="29"/>
        <end position="186"/>
    </location>
</feature>
<dbReference type="PANTHER" id="PTHR46474">
    <property type="entry name" value="TWO PORE CALCIUM CHANNEL PROTEIN 1"/>
    <property type="match status" value="1"/>
</dbReference>
<keyword evidence="8" id="KW-1185">Reference proteome</keyword>
<keyword evidence="2 5" id="KW-0812">Transmembrane</keyword>
<evidence type="ECO:0000256" key="3">
    <source>
        <dbReference type="ARBA" id="ARBA00022989"/>
    </source>
</evidence>
<dbReference type="GO" id="GO:0022832">
    <property type="term" value="F:voltage-gated channel activity"/>
    <property type="evidence" value="ECO:0007669"/>
    <property type="project" value="InterPro"/>
</dbReference>
<evidence type="ECO:0000256" key="5">
    <source>
        <dbReference type="SAM" id="Phobius"/>
    </source>
</evidence>
<feature type="transmembrane region" description="Helical" evidence="5">
    <location>
        <begin position="399"/>
        <end position="421"/>
    </location>
</feature>
<dbReference type="GO" id="GO:0010008">
    <property type="term" value="C:endosome membrane"/>
    <property type="evidence" value="ECO:0007669"/>
    <property type="project" value="TreeGrafter"/>
</dbReference>
<dbReference type="GO" id="GO:0005216">
    <property type="term" value="F:monoatomic ion channel activity"/>
    <property type="evidence" value="ECO:0007669"/>
    <property type="project" value="InterPro"/>
</dbReference>
<comment type="subcellular location">
    <subcellularLocation>
        <location evidence="1">Membrane</location>
        <topology evidence="1">Multi-pass membrane protein</topology>
    </subcellularLocation>
</comment>
<organism evidence="7 8">
    <name type="scientific">Cyprinus carpio</name>
    <name type="common">Common carp</name>
    <dbReference type="NCBI Taxonomy" id="7962"/>
    <lineage>
        <taxon>Eukaryota</taxon>
        <taxon>Metazoa</taxon>
        <taxon>Chordata</taxon>
        <taxon>Craniata</taxon>
        <taxon>Vertebrata</taxon>
        <taxon>Euteleostomi</taxon>
        <taxon>Actinopterygii</taxon>
        <taxon>Neopterygii</taxon>
        <taxon>Teleostei</taxon>
        <taxon>Ostariophysi</taxon>
        <taxon>Cypriniformes</taxon>
        <taxon>Cyprinidae</taxon>
        <taxon>Cyprininae</taxon>
        <taxon>Cyprinus</taxon>
    </lineage>
</organism>
<evidence type="ECO:0000313" key="8">
    <source>
        <dbReference type="Proteomes" id="UP000694427"/>
    </source>
</evidence>
<dbReference type="FunFam" id="1.10.287.70:FF:000062">
    <property type="entry name" value="Two pore calcium channel protein 1"/>
    <property type="match status" value="1"/>
</dbReference>
<feature type="transmembrane region" description="Helical" evidence="5">
    <location>
        <begin position="30"/>
        <end position="50"/>
    </location>
</feature>
<dbReference type="InterPro" id="IPR027359">
    <property type="entry name" value="Volt_channel_dom_sf"/>
</dbReference>
<feature type="transmembrane region" description="Helical" evidence="5">
    <location>
        <begin position="90"/>
        <end position="114"/>
    </location>
</feature>
<protein>
    <submittedName>
        <fullName evidence="7">Two pore calcium channel protein 1-like</fullName>
    </submittedName>
</protein>
<dbReference type="Ensembl" id="ENSCCRT00010016152.1">
    <property type="protein sequence ID" value="ENSCCRP00010014833.1"/>
    <property type="gene ID" value="ENSCCRG00010006340.1"/>
</dbReference>
<feature type="transmembrane region" description="Helical" evidence="5">
    <location>
        <begin position="506"/>
        <end position="531"/>
    </location>
</feature>
<dbReference type="FunFam" id="1.10.287.70:FF:000071">
    <property type="entry name" value="Two pore calcium channel protein 1"/>
    <property type="match status" value="1"/>
</dbReference>
<dbReference type="Gene3D" id="1.20.120.350">
    <property type="entry name" value="Voltage-gated potassium channels. Chain C"/>
    <property type="match status" value="1"/>
</dbReference>
<evidence type="ECO:0000259" key="6">
    <source>
        <dbReference type="Pfam" id="PF00520"/>
    </source>
</evidence>
<name>A0A8C1GW27_CYPCA</name>
<evidence type="ECO:0000313" key="7">
    <source>
        <dbReference type="Ensembl" id="ENSCCRP00010014833.1"/>
    </source>
</evidence>
<feature type="domain" description="Ion transport" evidence="6">
    <location>
        <begin position="315"/>
        <end position="531"/>
    </location>
</feature>
<dbReference type="GO" id="GO:0005765">
    <property type="term" value="C:lysosomal membrane"/>
    <property type="evidence" value="ECO:0007669"/>
    <property type="project" value="InterPro"/>
</dbReference>
<dbReference type="Proteomes" id="UP000694427">
    <property type="component" value="Unplaced"/>
</dbReference>
<dbReference type="PANTHER" id="PTHR46474:SF1">
    <property type="entry name" value="TWO PORE CHANNEL PROTEIN 1"/>
    <property type="match status" value="1"/>
</dbReference>
<proteinExistence type="predicted"/>
<dbReference type="InterPro" id="IPR005821">
    <property type="entry name" value="Ion_trans_dom"/>
</dbReference>
<feature type="transmembrane region" description="Helical" evidence="5">
    <location>
        <begin position="153"/>
        <end position="178"/>
    </location>
</feature>
<dbReference type="Gene3D" id="1.10.287.70">
    <property type="match status" value="2"/>
</dbReference>
<feature type="transmembrane region" description="Helical" evidence="5">
    <location>
        <begin position="354"/>
        <end position="378"/>
    </location>
</feature>
<keyword evidence="4 5" id="KW-0472">Membrane</keyword>
<reference evidence="7" key="2">
    <citation type="submission" date="2025-09" db="UniProtKB">
        <authorList>
            <consortium name="Ensembl"/>
        </authorList>
    </citation>
    <scope>IDENTIFICATION</scope>
</reference>
<feature type="transmembrane region" description="Helical" evidence="5">
    <location>
        <begin position="293"/>
        <end position="312"/>
    </location>
</feature>